<evidence type="ECO:0000313" key="2">
    <source>
        <dbReference type="Proteomes" id="UP001595075"/>
    </source>
</evidence>
<dbReference type="EMBL" id="JAZHXI010000021">
    <property type="protein sequence ID" value="KAL2060612.1"/>
    <property type="molecule type" value="Genomic_DNA"/>
</dbReference>
<proteinExistence type="predicted"/>
<dbReference type="Proteomes" id="UP001595075">
    <property type="component" value="Unassembled WGS sequence"/>
</dbReference>
<keyword evidence="2" id="KW-1185">Reference proteome</keyword>
<organism evidence="1 2">
    <name type="scientific">Oculimacula yallundae</name>
    <dbReference type="NCBI Taxonomy" id="86028"/>
    <lineage>
        <taxon>Eukaryota</taxon>
        <taxon>Fungi</taxon>
        <taxon>Dikarya</taxon>
        <taxon>Ascomycota</taxon>
        <taxon>Pezizomycotina</taxon>
        <taxon>Leotiomycetes</taxon>
        <taxon>Helotiales</taxon>
        <taxon>Ploettnerulaceae</taxon>
        <taxon>Oculimacula</taxon>
    </lineage>
</organism>
<protein>
    <submittedName>
        <fullName evidence="1">Uncharacterized protein</fullName>
    </submittedName>
</protein>
<reference evidence="1 2" key="1">
    <citation type="journal article" date="2024" name="Commun. Biol.">
        <title>Comparative genomic analysis of thermophilic fungi reveals convergent evolutionary adaptations and gene losses.</title>
        <authorList>
            <person name="Steindorff A.S."/>
            <person name="Aguilar-Pontes M.V."/>
            <person name="Robinson A.J."/>
            <person name="Andreopoulos B."/>
            <person name="LaButti K."/>
            <person name="Kuo A."/>
            <person name="Mondo S."/>
            <person name="Riley R."/>
            <person name="Otillar R."/>
            <person name="Haridas S."/>
            <person name="Lipzen A."/>
            <person name="Grimwood J."/>
            <person name="Schmutz J."/>
            <person name="Clum A."/>
            <person name="Reid I.D."/>
            <person name="Moisan M.C."/>
            <person name="Butler G."/>
            <person name="Nguyen T.T.M."/>
            <person name="Dewar K."/>
            <person name="Conant G."/>
            <person name="Drula E."/>
            <person name="Henrissat B."/>
            <person name="Hansel C."/>
            <person name="Singer S."/>
            <person name="Hutchinson M.I."/>
            <person name="de Vries R.P."/>
            <person name="Natvig D.O."/>
            <person name="Powell A.J."/>
            <person name="Tsang A."/>
            <person name="Grigoriev I.V."/>
        </authorList>
    </citation>
    <scope>NUCLEOTIDE SEQUENCE [LARGE SCALE GENOMIC DNA]</scope>
    <source>
        <strain evidence="1 2">CBS 494.80</strain>
    </source>
</reference>
<accession>A0ABR4BSH5</accession>
<gene>
    <name evidence="1" type="ORF">VTL71DRAFT_9253</name>
</gene>
<sequence>MGALSISSSSCSGILTTSSSITVSNSPTFTGLYRHDPWTSNISRASGKLDWTQVGDAKVLKMRSLDRDLPWSPNSTPSLIQDS</sequence>
<evidence type="ECO:0000313" key="1">
    <source>
        <dbReference type="EMBL" id="KAL2060612.1"/>
    </source>
</evidence>
<feature type="non-terminal residue" evidence="1">
    <location>
        <position position="83"/>
    </location>
</feature>
<comment type="caution">
    <text evidence="1">The sequence shown here is derived from an EMBL/GenBank/DDBJ whole genome shotgun (WGS) entry which is preliminary data.</text>
</comment>
<name>A0ABR4BSH5_9HELO</name>